<reference evidence="1" key="1">
    <citation type="submission" date="2019-02" db="EMBL/GenBank/DDBJ databases">
        <title>Genomic characterization of isolates from hospital effluents in KZN, South Africa.</title>
        <authorList>
            <person name="Ntshobeni N."/>
            <person name="Allam M."/>
            <person name="Ismail A."/>
            <person name="Amoako D."/>
            <person name="Essack S."/>
            <person name="Chenia H."/>
        </authorList>
    </citation>
    <scope>NUCLEOTIDE SEQUENCE</scope>
    <source>
        <strain evidence="1">AFE97_S1</strain>
    </source>
</reference>
<evidence type="ECO:0000313" key="1">
    <source>
        <dbReference type="EMBL" id="MBX6981865.1"/>
    </source>
</evidence>
<evidence type="ECO:0008006" key="3">
    <source>
        <dbReference type="Google" id="ProtNLM"/>
    </source>
</evidence>
<proteinExistence type="predicted"/>
<dbReference type="RefSeq" id="WP_131680680.1">
    <property type="nucleotide sequence ID" value="NZ_ABEXNG020000087.1"/>
</dbReference>
<name>A0AAP2K1R6_PRORE</name>
<dbReference type="AlphaFoldDB" id="A0AAP2K1R6"/>
<comment type="caution">
    <text evidence="1">The sequence shown here is derived from an EMBL/GenBank/DDBJ whole genome shotgun (WGS) entry which is preliminary data.</text>
</comment>
<gene>
    <name evidence="1" type="ORF">EX242_16620</name>
</gene>
<sequence>MVKGRYKLLPGESIAFGYKSDLYRKISGWAHLFPYFLDNESLSVEALDSCTVAPLSSTDIKFGNQLAGRKQNQLLETKLASMHINCVTAGKLLMVVSANQQLHRETSSGNNSGTNLAGMALDSLSGNTADSTERPYIVTSRAASTPDICRNGNGDAIPYYDRIKLGNMSNSSTKETLYFNLCHNGNIKAGSYRGSIDVSFFLE</sequence>
<organism evidence="1 2">
    <name type="scientific">Providencia rettgeri</name>
    <dbReference type="NCBI Taxonomy" id="587"/>
    <lineage>
        <taxon>Bacteria</taxon>
        <taxon>Pseudomonadati</taxon>
        <taxon>Pseudomonadota</taxon>
        <taxon>Gammaproteobacteria</taxon>
        <taxon>Enterobacterales</taxon>
        <taxon>Morganellaceae</taxon>
        <taxon>Providencia</taxon>
    </lineage>
</organism>
<accession>A0AAP2K1R6</accession>
<protein>
    <recommendedName>
        <fullName evidence="3">Fimbrial protein</fullName>
    </recommendedName>
</protein>
<dbReference type="Proteomes" id="UP000824410">
    <property type="component" value="Unassembled WGS sequence"/>
</dbReference>
<evidence type="ECO:0000313" key="2">
    <source>
        <dbReference type="Proteomes" id="UP000824410"/>
    </source>
</evidence>
<dbReference type="EMBL" id="SHDO01000020">
    <property type="protein sequence ID" value="MBX6981865.1"/>
    <property type="molecule type" value="Genomic_DNA"/>
</dbReference>